<accession>A0A521DZQ7</accession>
<name>A0A521DZQ7_SACCC</name>
<reference evidence="2 3" key="1">
    <citation type="submission" date="2017-05" db="EMBL/GenBank/DDBJ databases">
        <authorList>
            <person name="Varghese N."/>
            <person name="Submissions S."/>
        </authorList>
    </citation>
    <scope>NUCLEOTIDE SEQUENCE [LARGE SCALE GENOMIC DNA]</scope>
    <source>
        <strain evidence="2 3">DSM 27040</strain>
    </source>
</reference>
<dbReference type="InterPro" id="IPR004360">
    <property type="entry name" value="Glyas_Fos-R_dOase_dom"/>
</dbReference>
<feature type="domain" description="VOC" evidence="1">
    <location>
        <begin position="12"/>
        <end position="119"/>
    </location>
</feature>
<dbReference type="InterPro" id="IPR029068">
    <property type="entry name" value="Glyas_Bleomycin-R_OHBP_Dase"/>
</dbReference>
<sequence>MDIIDINMRDNHISYLELKAKNLEEIKRFYTKCFAWSFTDYGPSYAAFSDSGLYGGFEQTEGDIVNGALIVLYHKNLNSVKNKIIQMGGAISKDIFPFPGGQRFHFMDPSGNELAVWSDK</sequence>
<organism evidence="2 3">
    <name type="scientific">Saccharicrinis carchari</name>
    <dbReference type="NCBI Taxonomy" id="1168039"/>
    <lineage>
        <taxon>Bacteria</taxon>
        <taxon>Pseudomonadati</taxon>
        <taxon>Bacteroidota</taxon>
        <taxon>Bacteroidia</taxon>
        <taxon>Marinilabiliales</taxon>
        <taxon>Marinilabiliaceae</taxon>
        <taxon>Saccharicrinis</taxon>
    </lineage>
</organism>
<evidence type="ECO:0000313" key="2">
    <source>
        <dbReference type="EMBL" id="SMO77138.1"/>
    </source>
</evidence>
<dbReference type="SUPFAM" id="SSF54593">
    <property type="entry name" value="Glyoxalase/Bleomycin resistance protein/Dihydroxybiphenyl dioxygenase"/>
    <property type="match status" value="1"/>
</dbReference>
<keyword evidence="3" id="KW-1185">Reference proteome</keyword>
<dbReference type="PANTHER" id="PTHR33993:SF1">
    <property type="entry name" value="GLYOXALASE FAMILY PROTEIN"/>
    <property type="match status" value="1"/>
</dbReference>
<evidence type="ECO:0000313" key="3">
    <source>
        <dbReference type="Proteomes" id="UP000319040"/>
    </source>
</evidence>
<dbReference type="Proteomes" id="UP000319040">
    <property type="component" value="Unassembled WGS sequence"/>
</dbReference>
<dbReference type="EMBL" id="FXTB01000007">
    <property type="protein sequence ID" value="SMO77138.1"/>
    <property type="molecule type" value="Genomic_DNA"/>
</dbReference>
<protein>
    <recommendedName>
        <fullName evidence="1">VOC domain-containing protein</fullName>
    </recommendedName>
</protein>
<gene>
    <name evidence="2" type="ORF">SAMN06265379_10767</name>
</gene>
<evidence type="ECO:0000259" key="1">
    <source>
        <dbReference type="PROSITE" id="PS51819"/>
    </source>
</evidence>
<dbReference type="InterPro" id="IPR052164">
    <property type="entry name" value="Anthracycline_SecMetBiosynth"/>
</dbReference>
<dbReference type="InterPro" id="IPR037523">
    <property type="entry name" value="VOC_core"/>
</dbReference>
<dbReference type="PROSITE" id="PS51819">
    <property type="entry name" value="VOC"/>
    <property type="match status" value="1"/>
</dbReference>
<dbReference type="Gene3D" id="3.10.180.10">
    <property type="entry name" value="2,3-Dihydroxybiphenyl 1,2-Dioxygenase, domain 1"/>
    <property type="match status" value="1"/>
</dbReference>
<dbReference type="AlphaFoldDB" id="A0A521DZQ7"/>
<dbReference type="PANTHER" id="PTHR33993">
    <property type="entry name" value="GLYOXALASE-RELATED"/>
    <property type="match status" value="1"/>
</dbReference>
<proteinExistence type="predicted"/>
<dbReference type="Pfam" id="PF00903">
    <property type="entry name" value="Glyoxalase"/>
    <property type="match status" value="1"/>
</dbReference>